<dbReference type="PANTHER" id="PTHR10000">
    <property type="entry name" value="PHOSPHOSERINE PHOSPHATASE"/>
    <property type="match status" value="1"/>
</dbReference>
<dbReference type="PANTHER" id="PTHR10000:SF55">
    <property type="entry name" value="5-AMINO-6-(5-PHOSPHO-D-RIBITYLAMINO)URACIL PHOSPHATASE YCSE"/>
    <property type="match status" value="1"/>
</dbReference>
<dbReference type="Proteomes" id="UP000679950">
    <property type="component" value="Unassembled WGS sequence"/>
</dbReference>
<dbReference type="Gene3D" id="3.40.50.1000">
    <property type="entry name" value="HAD superfamily/HAD-like"/>
    <property type="match status" value="1"/>
</dbReference>
<evidence type="ECO:0000313" key="1">
    <source>
        <dbReference type="EMBL" id="GIN56343.1"/>
    </source>
</evidence>
<keyword evidence="2" id="KW-1185">Reference proteome</keyword>
<comment type="caution">
    <text evidence="1">The sequence shown here is derived from an EMBL/GenBank/DDBJ whole genome shotgun (WGS) entry which is preliminary data.</text>
</comment>
<dbReference type="InterPro" id="IPR006379">
    <property type="entry name" value="HAD-SF_hydro_IIB"/>
</dbReference>
<dbReference type="SFLD" id="SFLDS00003">
    <property type="entry name" value="Haloacid_Dehalogenase"/>
    <property type="match status" value="1"/>
</dbReference>
<dbReference type="SFLD" id="SFLDG01144">
    <property type="entry name" value="C2.B.4:_PGP_Like"/>
    <property type="match status" value="1"/>
</dbReference>
<dbReference type="SUPFAM" id="SSF56784">
    <property type="entry name" value="HAD-like"/>
    <property type="match status" value="1"/>
</dbReference>
<dbReference type="InterPro" id="IPR036412">
    <property type="entry name" value="HAD-like_sf"/>
</dbReference>
<gene>
    <name evidence="1" type="ORF">J8TS2_06620</name>
</gene>
<dbReference type="InterPro" id="IPR023214">
    <property type="entry name" value="HAD_sf"/>
</dbReference>
<dbReference type="PROSITE" id="PS01229">
    <property type="entry name" value="COF_2"/>
    <property type="match status" value="1"/>
</dbReference>
<dbReference type="EMBL" id="BORB01000003">
    <property type="protein sequence ID" value="GIN56343.1"/>
    <property type="molecule type" value="Genomic_DNA"/>
</dbReference>
<protein>
    <submittedName>
        <fullName evidence="1">Uncharacterized protein</fullName>
    </submittedName>
</protein>
<dbReference type="Pfam" id="PF08282">
    <property type="entry name" value="Hydrolase_3"/>
    <property type="match status" value="1"/>
</dbReference>
<name>A0ABQ4KEE6_9BACI</name>
<dbReference type="RefSeq" id="WP_212965487.1">
    <property type="nucleotide sequence ID" value="NZ_BORB01000003.1"/>
</dbReference>
<sequence length="285" mass="31824">MVKCIASDMDGTLLNSQGLISAENKRAIQLAKEKGIEFLVATGRSWEEARYVLDKEEIDCAAICVNGAEIRSSKGDILYSIGMDGETAEKVAKVFDEVGMYFELYTPEGTFTADEELGIQSLVDIYHTADPSEDVDKIRDSVKRRFTHSSLRVVDQYQEIFLAKNCHIYKFLAFSMDEDLLLTVSERLKEIEGIHVTSSGRHNIEVGHSEAQKGIALKKWTEKLGISLQDTMAIGDNYNDLSMFEIVGHSFAMGNAEQAIKEVCRYITDTNSEDGVAKAIRKLIE</sequence>
<proteinExistence type="predicted"/>
<dbReference type="SFLD" id="SFLDG01140">
    <property type="entry name" value="C2.B:_Phosphomannomutase_and_P"/>
    <property type="match status" value="1"/>
</dbReference>
<accession>A0ABQ4KEE6</accession>
<reference evidence="1 2" key="1">
    <citation type="submission" date="2021-03" db="EMBL/GenBank/DDBJ databases">
        <title>Antimicrobial resistance genes in bacteria isolated from Japanese honey, and their potential for conferring macrolide and lincosamide resistance in the American foulbrood pathogen Paenibacillus larvae.</title>
        <authorList>
            <person name="Okamoto M."/>
            <person name="Kumagai M."/>
            <person name="Kanamori H."/>
            <person name="Takamatsu D."/>
        </authorList>
    </citation>
    <scope>NUCLEOTIDE SEQUENCE [LARGE SCALE GENOMIC DNA]</scope>
    <source>
        <strain evidence="1 2">J8TS2</strain>
    </source>
</reference>
<dbReference type="NCBIfam" id="TIGR01484">
    <property type="entry name" value="HAD-SF-IIB"/>
    <property type="match status" value="1"/>
</dbReference>
<evidence type="ECO:0000313" key="2">
    <source>
        <dbReference type="Proteomes" id="UP000679950"/>
    </source>
</evidence>
<organism evidence="1 2">
    <name type="scientific">Lederbergia ruris</name>
    <dbReference type="NCBI Taxonomy" id="217495"/>
    <lineage>
        <taxon>Bacteria</taxon>
        <taxon>Bacillati</taxon>
        <taxon>Bacillota</taxon>
        <taxon>Bacilli</taxon>
        <taxon>Bacillales</taxon>
        <taxon>Bacillaceae</taxon>
        <taxon>Lederbergia</taxon>
    </lineage>
</organism>
<dbReference type="InterPro" id="IPR000150">
    <property type="entry name" value="Cof"/>
</dbReference>
<dbReference type="Gene3D" id="3.30.1240.10">
    <property type="match status" value="1"/>
</dbReference>
<dbReference type="NCBIfam" id="TIGR00099">
    <property type="entry name" value="Cof-subfamily"/>
    <property type="match status" value="1"/>
</dbReference>
<dbReference type="CDD" id="cd07516">
    <property type="entry name" value="HAD_Pase"/>
    <property type="match status" value="1"/>
</dbReference>